<organism evidence="2 3">
    <name type="scientific">Tsukamurella pseudospumae</name>
    <dbReference type="NCBI Taxonomy" id="239498"/>
    <lineage>
        <taxon>Bacteria</taxon>
        <taxon>Bacillati</taxon>
        <taxon>Actinomycetota</taxon>
        <taxon>Actinomycetes</taxon>
        <taxon>Mycobacteriales</taxon>
        <taxon>Tsukamurellaceae</taxon>
        <taxon>Tsukamurella</taxon>
    </lineage>
</organism>
<evidence type="ECO:0000313" key="2">
    <source>
        <dbReference type="EMBL" id="KXP03270.1"/>
    </source>
</evidence>
<dbReference type="Proteomes" id="UP000070258">
    <property type="component" value="Unassembled WGS sequence"/>
</dbReference>
<proteinExistence type="predicted"/>
<feature type="transmembrane region" description="Helical" evidence="1">
    <location>
        <begin position="240"/>
        <end position="265"/>
    </location>
</feature>
<feature type="transmembrane region" description="Helical" evidence="1">
    <location>
        <begin position="12"/>
        <end position="34"/>
    </location>
</feature>
<dbReference type="AlphaFoldDB" id="A0A137ZYK8"/>
<protein>
    <recommendedName>
        <fullName evidence="4">Glycerophosphoryl diester phosphodiesterase membrane domain-containing protein</fullName>
    </recommendedName>
</protein>
<sequence length="281" mass="29478">MGVIRANPRPTLGLAAVSIGTIAGLGVLARLPLLSGERVAPDADRDIRQMVVTLGVYPASTMLVTLIWMLASVGVTAIGSIVAHRYATDRTTSLRRAWSDARPRLAAAVGLGVLDVVVILTPIVFAAAAAIGLAVRAGPDVARFTTTVLFTLAGLTVLAVLPTLVIAGPMLVIEKLRPVDALWRAAALQRTGYWRLWRRVICTYLVVTVVSTLVGLPFSLAANATRPADGDVAAQSLASLLFATSGWVLGQIAVLPFLIVANTLLYADQKARTETAEPVGA</sequence>
<reference evidence="3" key="1">
    <citation type="submission" date="2016-02" db="EMBL/GenBank/DDBJ databases">
        <authorList>
            <person name="Wen L."/>
            <person name="He K."/>
            <person name="Yang H."/>
        </authorList>
    </citation>
    <scope>NUCLEOTIDE SEQUENCE [LARGE SCALE GENOMIC DNA]</scope>
    <source>
        <strain evidence="3">JCM 15929</strain>
    </source>
</reference>
<keyword evidence="1" id="KW-0812">Transmembrane</keyword>
<feature type="transmembrane region" description="Helical" evidence="1">
    <location>
        <begin position="54"/>
        <end position="84"/>
    </location>
</feature>
<keyword evidence="1" id="KW-0472">Membrane</keyword>
<evidence type="ECO:0000256" key="1">
    <source>
        <dbReference type="SAM" id="Phobius"/>
    </source>
</evidence>
<accession>A0A137ZYK8</accession>
<feature type="transmembrane region" description="Helical" evidence="1">
    <location>
        <begin position="147"/>
        <end position="167"/>
    </location>
</feature>
<feature type="transmembrane region" description="Helical" evidence="1">
    <location>
        <begin position="200"/>
        <end position="220"/>
    </location>
</feature>
<comment type="caution">
    <text evidence="2">The sequence shown here is derived from an EMBL/GenBank/DDBJ whole genome shotgun (WGS) entry which is preliminary data.</text>
</comment>
<keyword evidence="1" id="KW-1133">Transmembrane helix</keyword>
<feature type="transmembrane region" description="Helical" evidence="1">
    <location>
        <begin position="105"/>
        <end position="135"/>
    </location>
</feature>
<evidence type="ECO:0000313" key="3">
    <source>
        <dbReference type="Proteomes" id="UP000070258"/>
    </source>
</evidence>
<dbReference type="STRING" id="239498.AXK60_15610"/>
<name>A0A137ZYK8_9ACTN</name>
<dbReference type="RefSeq" id="WP_068573889.1">
    <property type="nucleotide sequence ID" value="NZ_LSRF01000058.1"/>
</dbReference>
<evidence type="ECO:0008006" key="4">
    <source>
        <dbReference type="Google" id="ProtNLM"/>
    </source>
</evidence>
<gene>
    <name evidence="2" type="ORF">AXK60_15610</name>
</gene>
<dbReference type="EMBL" id="LSRF01000058">
    <property type="protein sequence ID" value="KXP03270.1"/>
    <property type="molecule type" value="Genomic_DNA"/>
</dbReference>
<dbReference type="OrthoDB" id="4773395at2"/>